<protein>
    <submittedName>
        <fullName evidence="1">Uncharacterized protein</fullName>
    </submittedName>
</protein>
<dbReference type="InParanoid" id="A0A401GZ73"/>
<sequence>MSILTCYRDEPQADGALQNGMQDSDTTRALIRTPVEPVLGCCCSSLSSSEAALCCCDRRVREDSTFNPSAI</sequence>
<dbReference type="EMBL" id="BFAD01000011">
    <property type="protein sequence ID" value="GBE87452.1"/>
    <property type="molecule type" value="Genomic_DNA"/>
</dbReference>
<keyword evidence="2" id="KW-1185">Reference proteome</keyword>
<comment type="caution">
    <text evidence="1">The sequence shown here is derived from an EMBL/GenBank/DDBJ whole genome shotgun (WGS) entry which is preliminary data.</text>
</comment>
<dbReference type="Proteomes" id="UP000287166">
    <property type="component" value="Unassembled WGS sequence"/>
</dbReference>
<accession>A0A401GZ73</accession>
<dbReference type="GeneID" id="38784369"/>
<organism evidence="1 2">
    <name type="scientific">Sparassis crispa</name>
    <dbReference type="NCBI Taxonomy" id="139825"/>
    <lineage>
        <taxon>Eukaryota</taxon>
        <taxon>Fungi</taxon>
        <taxon>Dikarya</taxon>
        <taxon>Basidiomycota</taxon>
        <taxon>Agaricomycotina</taxon>
        <taxon>Agaricomycetes</taxon>
        <taxon>Polyporales</taxon>
        <taxon>Sparassidaceae</taxon>
        <taxon>Sparassis</taxon>
    </lineage>
</organism>
<evidence type="ECO:0000313" key="1">
    <source>
        <dbReference type="EMBL" id="GBE87452.1"/>
    </source>
</evidence>
<dbReference type="AlphaFoldDB" id="A0A401GZ73"/>
<evidence type="ECO:0000313" key="2">
    <source>
        <dbReference type="Proteomes" id="UP000287166"/>
    </source>
</evidence>
<dbReference type="RefSeq" id="XP_027618365.1">
    <property type="nucleotide sequence ID" value="XM_027762564.1"/>
</dbReference>
<gene>
    <name evidence="1" type="ORF">SCP_1101280</name>
</gene>
<proteinExistence type="predicted"/>
<reference evidence="1 2" key="1">
    <citation type="journal article" date="2018" name="Sci. Rep.">
        <title>Genome sequence of the cauliflower mushroom Sparassis crispa (Hanabiratake) and its association with beneficial usage.</title>
        <authorList>
            <person name="Kiyama R."/>
            <person name="Furutani Y."/>
            <person name="Kawaguchi K."/>
            <person name="Nakanishi T."/>
        </authorList>
    </citation>
    <scope>NUCLEOTIDE SEQUENCE [LARGE SCALE GENOMIC DNA]</scope>
</reference>
<name>A0A401GZ73_9APHY</name>